<dbReference type="Gene3D" id="3.40.50.10860">
    <property type="entry name" value="Leucine Dehydrogenase, chain A, domain 1"/>
    <property type="match status" value="1"/>
</dbReference>
<keyword evidence="6" id="KW-1185">Reference proteome</keyword>
<keyword evidence="3" id="KW-0057">Aromatic amino acid biosynthesis</keyword>
<sequence>MEERESQDKDVLFGLVGKRISYSFSKEYFSKKFAELNLTHHKYVNFDIEKITFFPEVIHSNKFKLKGMNVTIPYKQDVFLYLDKVHKVARKVGAVNTIKITKKGKLKGYNTDVIGFRNSIAPMLKEHHTKALILGSGGASKAVAYVFKKMNIDFKFVSRKPKKKKQISYADINEEVLNEYGIIVNCSPVGTFPETDKCPKIPYQHITEKHLFYDLVYNPKETLFLTKGKLQGASIKNGYEMLEIQAEASWEIWNS</sequence>
<evidence type="ECO:0000256" key="3">
    <source>
        <dbReference type="ARBA" id="ARBA00023141"/>
    </source>
</evidence>
<dbReference type="Pfam" id="PF08501">
    <property type="entry name" value="Shikimate_dh_N"/>
    <property type="match status" value="1"/>
</dbReference>
<reference evidence="5 6" key="1">
    <citation type="submission" date="2023-09" db="EMBL/GenBank/DDBJ databases">
        <title>Novel taxa isolated from Blanes Bay.</title>
        <authorList>
            <person name="Rey-Velasco X."/>
            <person name="Lucena T."/>
        </authorList>
    </citation>
    <scope>NUCLEOTIDE SEQUENCE [LARGE SCALE GENOMIC DNA]</scope>
    <source>
        <strain evidence="5 6">S356</strain>
    </source>
</reference>
<dbReference type="PANTHER" id="PTHR21089:SF1">
    <property type="entry name" value="BIFUNCTIONAL 3-DEHYDROQUINATE DEHYDRATASE_SHIKIMATE DEHYDROGENASE, CHLOROPLASTIC"/>
    <property type="match status" value="1"/>
</dbReference>
<keyword evidence="2" id="KW-0560">Oxidoreductase</keyword>
<comment type="pathway">
    <text evidence="1">Metabolic intermediate biosynthesis; chorismate biosynthesis; chorismate from D-erythrose 4-phosphate and phosphoenolpyruvate: step 4/7.</text>
</comment>
<protein>
    <submittedName>
        <fullName evidence="5">Shikimate dehydrogenase</fullName>
    </submittedName>
</protein>
<comment type="caution">
    <text evidence="5">The sequence shown here is derived from an EMBL/GenBank/DDBJ whole genome shotgun (WGS) entry which is preliminary data.</text>
</comment>
<dbReference type="CDD" id="cd01065">
    <property type="entry name" value="NAD_bind_Shikimate_DH"/>
    <property type="match status" value="1"/>
</dbReference>
<dbReference type="InterPro" id="IPR013708">
    <property type="entry name" value="Shikimate_DH-bd_N"/>
</dbReference>
<accession>A0ABU3LGN6</accession>
<evidence type="ECO:0000256" key="2">
    <source>
        <dbReference type="ARBA" id="ARBA00023002"/>
    </source>
</evidence>
<name>A0ABU3LGN6_9FLAO</name>
<evidence type="ECO:0000313" key="5">
    <source>
        <dbReference type="EMBL" id="MDT7832889.1"/>
    </source>
</evidence>
<dbReference type="InterPro" id="IPR046346">
    <property type="entry name" value="Aminoacid_DH-like_N_sf"/>
</dbReference>
<dbReference type="RefSeq" id="WP_349242142.1">
    <property type="nucleotide sequence ID" value="NZ_JAVTTO010000004.1"/>
</dbReference>
<dbReference type="Gene3D" id="3.40.50.720">
    <property type="entry name" value="NAD(P)-binding Rossmann-like Domain"/>
    <property type="match status" value="1"/>
</dbReference>
<dbReference type="EMBL" id="JAVTTO010000004">
    <property type="protein sequence ID" value="MDT7832889.1"/>
    <property type="molecule type" value="Genomic_DNA"/>
</dbReference>
<dbReference type="SUPFAM" id="SSF53223">
    <property type="entry name" value="Aminoacid dehydrogenase-like, N-terminal domain"/>
    <property type="match status" value="1"/>
</dbReference>
<organism evidence="5 6">
    <name type="scientific">Asprobacillus argus</name>
    <dbReference type="NCBI Taxonomy" id="3076534"/>
    <lineage>
        <taxon>Bacteria</taxon>
        <taxon>Pseudomonadati</taxon>
        <taxon>Bacteroidota</taxon>
        <taxon>Flavobacteriia</taxon>
        <taxon>Flavobacteriales</taxon>
        <taxon>Flavobacteriaceae</taxon>
        <taxon>Asprobacillus</taxon>
    </lineage>
</organism>
<dbReference type="SUPFAM" id="SSF51735">
    <property type="entry name" value="NAD(P)-binding Rossmann-fold domains"/>
    <property type="match status" value="1"/>
</dbReference>
<proteinExistence type="predicted"/>
<dbReference type="InterPro" id="IPR036291">
    <property type="entry name" value="NAD(P)-bd_dom_sf"/>
</dbReference>
<gene>
    <name evidence="5" type="ORF">RQM59_10895</name>
</gene>
<dbReference type="Proteomes" id="UP001257277">
    <property type="component" value="Unassembled WGS sequence"/>
</dbReference>
<evidence type="ECO:0000313" key="6">
    <source>
        <dbReference type="Proteomes" id="UP001257277"/>
    </source>
</evidence>
<dbReference type="InterPro" id="IPR022893">
    <property type="entry name" value="Shikimate_DH_fam"/>
</dbReference>
<feature type="domain" description="Shikimate dehydrogenase substrate binding N-terminal" evidence="4">
    <location>
        <begin position="15"/>
        <end position="98"/>
    </location>
</feature>
<dbReference type="PANTHER" id="PTHR21089">
    <property type="entry name" value="SHIKIMATE DEHYDROGENASE"/>
    <property type="match status" value="1"/>
</dbReference>
<keyword evidence="3" id="KW-0028">Amino-acid biosynthesis</keyword>
<evidence type="ECO:0000256" key="1">
    <source>
        <dbReference type="ARBA" id="ARBA00004871"/>
    </source>
</evidence>
<evidence type="ECO:0000259" key="4">
    <source>
        <dbReference type="Pfam" id="PF08501"/>
    </source>
</evidence>